<gene>
    <name evidence="2" type="ORF">PGB27_24525</name>
</gene>
<feature type="region of interest" description="Disordered" evidence="1">
    <location>
        <begin position="132"/>
        <end position="152"/>
    </location>
</feature>
<evidence type="ECO:0000313" key="3">
    <source>
        <dbReference type="Proteomes" id="UP001300763"/>
    </source>
</evidence>
<dbReference type="EMBL" id="JAQZAO010000013">
    <property type="protein sequence ID" value="MDD7968522.1"/>
    <property type="molecule type" value="Genomic_DNA"/>
</dbReference>
<accession>A0ABT5T2S9</accession>
<evidence type="ECO:0000256" key="1">
    <source>
        <dbReference type="SAM" id="MobiDB-lite"/>
    </source>
</evidence>
<evidence type="ECO:0000313" key="2">
    <source>
        <dbReference type="EMBL" id="MDD7968522.1"/>
    </source>
</evidence>
<reference evidence="2 3" key="1">
    <citation type="submission" date="2023-02" db="EMBL/GenBank/DDBJ databases">
        <title>Genome sequencing required for Actinomycetospora new species description.</title>
        <authorList>
            <person name="Saimee Y."/>
            <person name="Duangmal K."/>
        </authorList>
    </citation>
    <scope>NUCLEOTIDE SEQUENCE [LARGE SCALE GENOMIC DNA]</scope>
    <source>
        <strain evidence="2 3">DW7H6</strain>
    </source>
</reference>
<name>A0ABT5T2S9_9PSEU</name>
<proteinExistence type="predicted"/>
<dbReference type="Proteomes" id="UP001300763">
    <property type="component" value="Unassembled WGS sequence"/>
</dbReference>
<comment type="caution">
    <text evidence="2">The sequence shown here is derived from an EMBL/GenBank/DDBJ whole genome shotgun (WGS) entry which is preliminary data.</text>
</comment>
<sequence length="470" mass="50981">MQALVGRQDAGEEPACSLHDLVPCLRGVDGVERRPEHRDELEERVGGRRGALASFREPLPRLALRAFGGSVLPLLLSEAEQAPPIVARHDTRVARDPFPRAARRRPAGRVYRAAGHHREDVAAAEVTLGQREEAEDGGAVRTLDGGSDTAPEEGDVCLAEVFVEEPRVRVGAAVEYRDAVSGPGAQRRHHATNNGPDLVVGIRCVQDGAGGGLRTGELGHGRLELSSTPSRTGVSPHVARQTEDQVQFVPVGEGAQEVDLRRIEVLRQEEHQRPEEVTGDGGGRLSQECCFVVGRRRQALLDGPVDPDGVRGDRFVGLRELVRRVLVDEAQGPVRLSQGTHGPDVIGHRRETTRLLTQHVADGTRQRRSGERPPSCRQQLVSGEDLGNAPQGEHRERGDTCGMAFSSASQGAARGDADAFAGHDEGDLPERILALDLVDDATQLSVRSVAVGRRRRRRDRHEQATPRARS</sequence>
<feature type="region of interest" description="Disordered" evidence="1">
    <location>
        <begin position="451"/>
        <end position="470"/>
    </location>
</feature>
<feature type="region of interest" description="Disordered" evidence="1">
    <location>
        <begin position="360"/>
        <end position="409"/>
    </location>
</feature>
<feature type="compositionally biased region" description="Basic and acidic residues" evidence="1">
    <location>
        <begin position="362"/>
        <end position="371"/>
    </location>
</feature>
<dbReference type="RefSeq" id="WP_274203055.1">
    <property type="nucleotide sequence ID" value="NZ_JAQZAO010000013.1"/>
</dbReference>
<keyword evidence="3" id="KW-1185">Reference proteome</keyword>
<organism evidence="2 3">
    <name type="scientific">Actinomycetospora lemnae</name>
    <dbReference type="NCBI Taxonomy" id="3019891"/>
    <lineage>
        <taxon>Bacteria</taxon>
        <taxon>Bacillati</taxon>
        <taxon>Actinomycetota</taxon>
        <taxon>Actinomycetes</taxon>
        <taxon>Pseudonocardiales</taxon>
        <taxon>Pseudonocardiaceae</taxon>
        <taxon>Actinomycetospora</taxon>
    </lineage>
</organism>
<protein>
    <submittedName>
        <fullName evidence="2">Uncharacterized protein</fullName>
    </submittedName>
</protein>